<dbReference type="AlphaFoldDB" id="A0AAP2RCF9"/>
<dbReference type="Proteomes" id="UP001320159">
    <property type="component" value="Unassembled WGS sequence"/>
</dbReference>
<evidence type="ECO:0000313" key="2">
    <source>
        <dbReference type="Proteomes" id="UP001320159"/>
    </source>
</evidence>
<dbReference type="EMBL" id="PGCK01000001">
    <property type="protein sequence ID" value="MCD1293515.1"/>
    <property type="molecule type" value="Genomic_DNA"/>
</dbReference>
<keyword evidence="2" id="KW-1185">Reference proteome</keyword>
<accession>A0AAP2RCF9</accession>
<evidence type="ECO:0008006" key="3">
    <source>
        <dbReference type="Google" id="ProtNLM"/>
    </source>
</evidence>
<evidence type="ECO:0000313" key="1">
    <source>
        <dbReference type="EMBL" id="MCD1293515.1"/>
    </source>
</evidence>
<dbReference type="SUPFAM" id="SSF50249">
    <property type="entry name" value="Nucleic acid-binding proteins"/>
    <property type="match status" value="1"/>
</dbReference>
<dbReference type="RefSeq" id="WP_230739423.1">
    <property type="nucleotide sequence ID" value="NZ_PGCK01000001.1"/>
</dbReference>
<proteinExistence type="predicted"/>
<dbReference type="InterPro" id="IPR029026">
    <property type="entry name" value="tRNA_m1G_MTases_N"/>
</dbReference>
<sequence>MSVNRGKTLINLLIPSSLTEESPDPRIRTYKVGQIARAASIFRVDEIVIYKTKGLDDSKFISTVLRYAECPPYLRKKLFPMQDNLRFCGVIPPLRTPHHAVSDLLKNEEEYREGIVTKVGSDQSVWVDVGLDSPVLLKPPHGRQLHTGERISVRIFSRRPITVQLVDKRDIPLYWGYNVRIANTLHEELKDADGLRIATSRFGQMLDQATLSEIKNKTRDKVHFIFGSPSKGVESVLHDEGHNIKDSSDYVVNSIPDQGAATVRTEEAVYITLGLFNLVW</sequence>
<organism evidence="1 2">
    <name type="scientific">Methanooceanicella nereidis</name>
    <dbReference type="NCBI Taxonomy" id="2052831"/>
    <lineage>
        <taxon>Archaea</taxon>
        <taxon>Methanobacteriati</taxon>
        <taxon>Methanobacteriota</taxon>
        <taxon>Stenosarchaea group</taxon>
        <taxon>Methanomicrobia</taxon>
        <taxon>Methanocellales</taxon>
        <taxon>Methanocellaceae</taxon>
        <taxon>Methanooceanicella</taxon>
    </lineage>
</organism>
<comment type="caution">
    <text evidence="1">The sequence shown here is derived from an EMBL/GenBank/DDBJ whole genome shotgun (WGS) entry which is preliminary data.</text>
</comment>
<dbReference type="Gene3D" id="2.40.50.140">
    <property type="entry name" value="Nucleic acid-binding proteins"/>
    <property type="match status" value="1"/>
</dbReference>
<reference evidence="1 2" key="1">
    <citation type="submission" date="2017-11" db="EMBL/GenBank/DDBJ databases">
        <title>Isolation and Characterization of Family Methanocellaceae Species from Potential Methane Hydrate Area Offshore Southwestern Taiwan.</title>
        <authorList>
            <person name="Zhang W.-L."/>
            <person name="Chen W.-C."/>
            <person name="Lai M.-C."/>
            <person name="Chen S.-C."/>
        </authorList>
    </citation>
    <scope>NUCLEOTIDE SEQUENCE [LARGE SCALE GENOMIC DNA]</scope>
    <source>
        <strain evidence="1 2">CWC-04</strain>
    </source>
</reference>
<gene>
    <name evidence="1" type="ORF">CUJ83_00705</name>
</gene>
<dbReference type="PANTHER" id="PTHR12150:SF13">
    <property type="entry name" value="METHYLTRANSFERASE C9ORF114-RELATED"/>
    <property type="match status" value="1"/>
</dbReference>
<dbReference type="CDD" id="cd18086">
    <property type="entry name" value="HsC9orf114-like"/>
    <property type="match status" value="1"/>
</dbReference>
<dbReference type="Pfam" id="PF02598">
    <property type="entry name" value="Methyltrn_RNA_3"/>
    <property type="match status" value="1"/>
</dbReference>
<dbReference type="InterPro" id="IPR003750">
    <property type="entry name" value="Put_MeTrfase-C9orf114-like"/>
</dbReference>
<dbReference type="SUPFAM" id="SSF75217">
    <property type="entry name" value="alpha/beta knot"/>
    <property type="match status" value="1"/>
</dbReference>
<dbReference type="Gene3D" id="3.40.1280.10">
    <property type="match status" value="1"/>
</dbReference>
<protein>
    <recommendedName>
        <fullName evidence="3">RNA-binding protein</fullName>
    </recommendedName>
</protein>
<dbReference type="PANTHER" id="PTHR12150">
    <property type="entry name" value="CLASS IV SAM-BINDING METHYLTRANSFERASE-RELATED"/>
    <property type="match status" value="1"/>
</dbReference>
<name>A0AAP2RCF9_9EURY</name>
<dbReference type="InterPro" id="IPR012340">
    <property type="entry name" value="NA-bd_OB-fold"/>
</dbReference>
<dbReference type="InterPro" id="IPR029028">
    <property type="entry name" value="Alpha/beta_knot_MTases"/>
</dbReference>